<sequence>MARLRRSSKTAKIVNTAETPIDIEDVFRFIHSTGVWFSEPDVEYVEKHEDEKHVALTEEDYEALCTAEFSEDELQDNISDDIMDCTGLNLRNYEADEGEIMEESEMMQQYPPNPIPNNEVSVSILGAIYNGEGIVLHNEGIASKFATDKVNICAQAEDISRGAGPVRILAGTPAMRNKFEASYQGLGQEWLELEIGIERQKRNPNKRSKMSEVRDMMKDSEEQEDEEEDQRMKKGKDDDEVVDDARFCYIDAMDIFN</sequence>
<accession>A0A5J4WG98</accession>
<evidence type="ECO:0000313" key="3">
    <source>
        <dbReference type="Proteomes" id="UP000324800"/>
    </source>
</evidence>
<dbReference type="Proteomes" id="UP000324800">
    <property type="component" value="Unassembled WGS sequence"/>
</dbReference>
<evidence type="ECO:0000313" key="2">
    <source>
        <dbReference type="EMBL" id="KAA6394034.1"/>
    </source>
</evidence>
<organism evidence="2 3">
    <name type="scientific">Streblomastix strix</name>
    <dbReference type="NCBI Taxonomy" id="222440"/>
    <lineage>
        <taxon>Eukaryota</taxon>
        <taxon>Metamonada</taxon>
        <taxon>Preaxostyla</taxon>
        <taxon>Oxymonadida</taxon>
        <taxon>Streblomastigidae</taxon>
        <taxon>Streblomastix</taxon>
    </lineage>
</organism>
<protein>
    <submittedName>
        <fullName evidence="2">Uncharacterized protein</fullName>
    </submittedName>
</protein>
<proteinExistence type="predicted"/>
<evidence type="ECO:0000256" key="1">
    <source>
        <dbReference type="SAM" id="MobiDB-lite"/>
    </source>
</evidence>
<dbReference type="AlphaFoldDB" id="A0A5J4WG98"/>
<feature type="compositionally biased region" description="Basic and acidic residues" evidence="1">
    <location>
        <begin position="209"/>
        <end position="220"/>
    </location>
</feature>
<name>A0A5J4WG98_9EUKA</name>
<reference evidence="2 3" key="1">
    <citation type="submission" date="2019-03" db="EMBL/GenBank/DDBJ databases">
        <title>Single cell metagenomics reveals metabolic interactions within the superorganism composed of flagellate Streblomastix strix and complex community of Bacteroidetes bacteria on its surface.</title>
        <authorList>
            <person name="Treitli S.C."/>
            <person name="Kolisko M."/>
            <person name="Husnik F."/>
            <person name="Keeling P."/>
            <person name="Hampl V."/>
        </authorList>
    </citation>
    <scope>NUCLEOTIDE SEQUENCE [LARGE SCALE GENOMIC DNA]</scope>
    <source>
        <strain evidence="2">ST1C</strain>
    </source>
</reference>
<dbReference type="EMBL" id="SNRW01002067">
    <property type="protein sequence ID" value="KAA6394034.1"/>
    <property type="molecule type" value="Genomic_DNA"/>
</dbReference>
<gene>
    <name evidence="2" type="ORF">EZS28_010439</name>
</gene>
<comment type="caution">
    <text evidence="2">The sequence shown here is derived from an EMBL/GenBank/DDBJ whole genome shotgun (WGS) entry which is preliminary data.</text>
</comment>
<feature type="region of interest" description="Disordered" evidence="1">
    <location>
        <begin position="202"/>
        <end position="238"/>
    </location>
</feature>